<dbReference type="InterPro" id="IPR031825">
    <property type="entry name" value="RXLR"/>
</dbReference>
<dbReference type="RefSeq" id="XP_009534609.1">
    <property type="nucleotide sequence ID" value="XM_009536314.1"/>
</dbReference>
<proteinExistence type="inferred from homology"/>
<feature type="chain" id="PRO_5007653001" description="RxLR effector protein" evidence="5">
    <location>
        <begin position="19"/>
        <end position="115"/>
    </location>
</feature>
<dbReference type="GO" id="GO:0005576">
    <property type="term" value="C:extracellular region"/>
    <property type="evidence" value="ECO:0007669"/>
    <property type="project" value="UniProtKB-SubCell"/>
</dbReference>
<evidence type="ECO:0000256" key="4">
    <source>
        <dbReference type="ARBA" id="ARBA00022729"/>
    </source>
</evidence>
<keyword evidence="3 5" id="KW-0964">Secreted</keyword>
<evidence type="ECO:0000256" key="3">
    <source>
        <dbReference type="ARBA" id="ARBA00022525"/>
    </source>
</evidence>
<evidence type="ECO:0000313" key="8">
    <source>
        <dbReference type="EMBL" id="AEK81163.1"/>
    </source>
</evidence>
<feature type="signal peptide" evidence="5">
    <location>
        <begin position="1"/>
        <end position="18"/>
    </location>
</feature>
<organism evidence="7">
    <name type="scientific">Phytophthora sojae</name>
    <name type="common">Soybean stem and root rot agent</name>
    <name type="synonym">Phytophthora megasperma f. sp. glycines</name>
    <dbReference type="NCBI Taxonomy" id="67593"/>
    <lineage>
        <taxon>Eukaryota</taxon>
        <taxon>Sar</taxon>
        <taxon>Stramenopiles</taxon>
        <taxon>Oomycota</taxon>
        <taxon>Peronosporomycetes</taxon>
        <taxon>Peronosporales</taxon>
        <taxon>Peronosporaceae</taxon>
        <taxon>Phytophthora</taxon>
    </lineage>
</organism>
<name>E0W502_PHYSO</name>
<dbReference type="OMA" id="NTMVQND"/>
<evidence type="ECO:0000256" key="1">
    <source>
        <dbReference type="ARBA" id="ARBA00004613"/>
    </source>
</evidence>
<dbReference type="VEuPathDB" id="FungiDB:PHYSODRAFT_288482"/>
<dbReference type="KEGG" id="psoj:PHYSODRAFT_288482"/>
<evidence type="ECO:0000256" key="5">
    <source>
        <dbReference type="RuleBase" id="RU367124"/>
    </source>
</evidence>
<keyword evidence="4 5" id="KW-0732">Signal</keyword>
<evidence type="ECO:0000256" key="6">
    <source>
        <dbReference type="SAM" id="MobiDB-lite"/>
    </source>
</evidence>
<accession>E0W502</accession>
<sequence>MRLTFVFALVVTLHASGASLPSAKDTNTMVQNDASPAVTDLTGADGGRMLRRAEKDEDDSEEERRLFWSKLRVKLKLTNIAKEAKMPDKIKEFLKEAADERKSLEQAALMLKETT</sequence>
<dbReference type="AlphaFoldDB" id="E0W502"/>
<gene>
    <name evidence="7" type="primary">Avh</name>
</gene>
<comment type="similarity">
    <text evidence="2 5">Belongs to the RxLR effector family.</text>
</comment>
<feature type="region of interest" description="Disordered" evidence="6">
    <location>
        <begin position="21"/>
        <end position="61"/>
    </location>
</feature>
<dbReference type="EMBL" id="JN254351">
    <property type="protein sequence ID" value="AEK81164.1"/>
    <property type="molecule type" value="Genomic_DNA"/>
</dbReference>
<reference evidence="7" key="1">
    <citation type="journal article" date="2011" name="Plant Cell">
        <title>Transcriptional programming and functional interactions within the Phytophthora sojae RXLR effector repertoire.</title>
        <authorList>
            <person name="Wang Q."/>
            <person name="Han C."/>
            <person name="Ferreira A.O."/>
            <person name="Yu X."/>
            <person name="Ye W."/>
            <person name="Tripathy S."/>
            <person name="Kale S.D."/>
            <person name="Gu B."/>
            <person name="Sheng Y."/>
            <person name="Sui Y."/>
            <person name="Wang X."/>
            <person name="Zhang Z."/>
            <person name="Cheng B."/>
            <person name="Dong S."/>
            <person name="Shan W."/>
            <person name="Zheng X."/>
            <person name="Dou D."/>
            <person name="Tyler B.M."/>
            <person name="Wang Y."/>
        </authorList>
    </citation>
    <scope>NUCLEOTIDE SEQUENCE</scope>
    <source>
        <strain evidence="7">P7064</strain>
        <strain evidence="8">P7074</strain>
        <strain evidence="9">P7076</strain>
    </source>
</reference>
<evidence type="ECO:0000313" key="7">
    <source>
        <dbReference type="EMBL" id="AEK81162.1"/>
    </source>
</evidence>
<feature type="compositionally biased region" description="Polar residues" evidence="6">
    <location>
        <begin position="24"/>
        <end position="34"/>
    </location>
</feature>
<dbReference type="EMBL" id="JN254350">
    <property type="protein sequence ID" value="AEK81163.1"/>
    <property type="molecule type" value="Genomic_DNA"/>
</dbReference>
<evidence type="ECO:0000313" key="9">
    <source>
        <dbReference type="EMBL" id="AEK81164.1"/>
    </source>
</evidence>
<dbReference type="Pfam" id="PF16810">
    <property type="entry name" value="RXLR"/>
    <property type="match status" value="1"/>
</dbReference>
<comment type="domain">
    <text evidence="5">The RxLR-dEER motif acts to carry the protein into the host cell cytoplasm through binding to cell surface phosphatidylinositol-3-phosphate.</text>
</comment>
<protein>
    <recommendedName>
        <fullName evidence="5">RxLR effector protein</fullName>
    </recommendedName>
</protein>
<dbReference type="EMBL" id="JN254349">
    <property type="protein sequence ID" value="AEK81162.1"/>
    <property type="molecule type" value="Genomic_DNA"/>
</dbReference>
<comment type="subcellular location">
    <subcellularLocation>
        <location evidence="1 5">Secreted</location>
    </subcellularLocation>
</comment>
<comment type="function">
    <text evidence="5">Effector that suppresses plant defense responses during pathogen infection.</text>
</comment>
<evidence type="ECO:0000256" key="2">
    <source>
        <dbReference type="ARBA" id="ARBA00010400"/>
    </source>
</evidence>